<keyword evidence="2" id="KW-0808">Transferase</keyword>
<evidence type="ECO:0000259" key="1">
    <source>
        <dbReference type="PROSITE" id="PS51186"/>
    </source>
</evidence>
<dbReference type="SUPFAM" id="SSF55729">
    <property type="entry name" value="Acyl-CoA N-acyltransferases (Nat)"/>
    <property type="match status" value="1"/>
</dbReference>
<dbReference type="InterPro" id="IPR016181">
    <property type="entry name" value="Acyl_CoA_acyltransferase"/>
</dbReference>
<dbReference type="Pfam" id="PF13508">
    <property type="entry name" value="Acetyltransf_7"/>
    <property type="match status" value="1"/>
</dbReference>
<dbReference type="Proteomes" id="UP000317722">
    <property type="component" value="Unassembled WGS sequence"/>
</dbReference>
<dbReference type="AlphaFoldDB" id="A0A502CQC9"/>
<name>A0A502CQC9_9MICO</name>
<dbReference type="GO" id="GO:0016747">
    <property type="term" value="F:acyltransferase activity, transferring groups other than amino-acyl groups"/>
    <property type="evidence" value="ECO:0007669"/>
    <property type="project" value="InterPro"/>
</dbReference>
<gene>
    <name evidence="2" type="ORF">EAH86_14285</name>
</gene>
<dbReference type="PROSITE" id="PS51186">
    <property type="entry name" value="GNAT"/>
    <property type="match status" value="1"/>
</dbReference>
<feature type="domain" description="N-acetyltransferase" evidence="1">
    <location>
        <begin position="1"/>
        <end position="158"/>
    </location>
</feature>
<keyword evidence="3" id="KW-1185">Reference proteome</keyword>
<protein>
    <submittedName>
        <fullName evidence="2">N-acetyltransferase</fullName>
    </submittedName>
</protein>
<evidence type="ECO:0000313" key="2">
    <source>
        <dbReference type="EMBL" id="TPG14740.1"/>
    </source>
</evidence>
<dbReference type="CDD" id="cd04301">
    <property type="entry name" value="NAT_SF"/>
    <property type="match status" value="1"/>
</dbReference>
<dbReference type="OrthoDB" id="9797178at2"/>
<dbReference type="InterPro" id="IPR000182">
    <property type="entry name" value="GNAT_dom"/>
</dbReference>
<accession>A0A502CQC9</accession>
<organism evidence="2 3">
    <name type="scientific">Pedococcus bigeumensis</name>
    <dbReference type="NCBI Taxonomy" id="433644"/>
    <lineage>
        <taxon>Bacteria</taxon>
        <taxon>Bacillati</taxon>
        <taxon>Actinomycetota</taxon>
        <taxon>Actinomycetes</taxon>
        <taxon>Micrococcales</taxon>
        <taxon>Intrasporangiaceae</taxon>
        <taxon>Pedococcus</taxon>
    </lineage>
</organism>
<proteinExistence type="predicted"/>
<reference evidence="2 3" key="1">
    <citation type="journal article" date="2019" name="Environ. Microbiol.">
        <title>Species interactions and distinct microbial communities in high Arctic permafrost affected cryosols are associated with the CH4 and CO2 gas fluxes.</title>
        <authorList>
            <person name="Altshuler I."/>
            <person name="Hamel J."/>
            <person name="Turney S."/>
            <person name="Magnuson E."/>
            <person name="Levesque R."/>
            <person name="Greer C."/>
            <person name="Whyte L.G."/>
        </authorList>
    </citation>
    <scope>NUCLEOTIDE SEQUENCE [LARGE SCALE GENOMIC DNA]</scope>
    <source>
        <strain evidence="2 3">S9.3A</strain>
    </source>
</reference>
<dbReference type="EMBL" id="RCZM01000005">
    <property type="protein sequence ID" value="TPG14740.1"/>
    <property type="molecule type" value="Genomic_DNA"/>
</dbReference>
<evidence type="ECO:0000313" key="3">
    <source>
        <dbReference type="Proteomes" id="UP000317722"/>
    </source>
</evidence>
<comment type="caution">
    <text evidence="2">The sequence shown here is derived from an EMBL/GenBank/DDBJ whole genome shotgun (WGS) entry which is preliminary data.</text>
</comment>
<sequence>MFIRQEQPSDAIAIREVHRLAFAKAATDEAPARDGSVEANLVDELRAGGDLVEPLCLVAEREGVVIGHVAVSRASLDDAPALVAIGPLGVRPDLQNAGVGSALMHATIAAADALGERGIVLLGHPTYYPRFGFGPAIDHGITPPQAWGPAYFMLRRLGAWTDGLSGAFRYAPAFERLDD</sequence>
<dbReference type="RefSeq" id="WP_140741911.1">
    <property type="nucleotide sequence ID" value="NZ_RCZM01000005.1"/>
</dbReference>
<dbReference type="Gene3D" id="3.40.630.30">
    <property type="match status" value="1"/>
</dbReference>